<evidence type="ECO:0000313" key="5">
    <source>
        <dbReference type="EMBL" id="SHM73432.1"/>
    </source>
</evidence>
<dbReference type="GO" id="GO:0003700">
    <property type="term" value="F:DNA-binding transcription factor activity"/>
    <property type="evidence" value="ECO:0007669"/>
    <property type="project" value="InterPro"/>
</dbReference>
<dbReference type="PROSITE" id="PS01124">
    <property type="entry name" value="HTH_ARAC_FAMILY_2"/>
    <property type="match status" value="1"/>
</dbReference>
<dbReference type="InterPro" id="IPR018060">
    <property type="entry name" value="HTH_AraC"/>
</dbReference>
<proteinExistence type="predicted"/>
<dbReference type="InterPro" id="IPR018062">
    <property type="entry name" value="HTH_AraC-typ_CS"/>
</dbReference>
<evidence type="ECO:0000313" key="6">
    <source>
        <dbReference type="Proteomes" id="UP000184038"/>
    </source>
</evidence>
<dbReference type="AlphaFoldDB" id="A0A1M7L6P7"/>
<sequence>MEWVERLNSAINYMEENMSGDIDMEQVAKIACCGTYHFQRMFTYMAGMPLSEYIRKRKMSLAAVELQSDNKKVIDVSLKYGYDSPTAFNRAFKSVHGITPSQAKEVGIVLKAFPPISFRVMIKGEREMNYRIEKKEAFRIIGISIPLDKEIEKNFEVVPDMWQKAAVDGTIQKLAMNMDCDLKGLLGVSACNDENEWRYFIAVASNQQLDEELEEYIVPAATWAIFEGEGIHLSIQELEKRIVTEWLPSSGYEYANAPDIEVYSNQDPQNAKYEVWIPVVRKES</sequence>
<dbReference type="InterPro" id="IPR029442">
    <property type="entry name" value="GyrI-like"/>
</dbReference>
<dbReference type="Gene3D" id="3.20.80.10">
    <property type="entry name" value="Regulatory factor, effector binding domain"/>
    <property type="match status" value="1"/>
</dbReference>
<dbReference type="PANTHER" id="PTHR47504:SF5">
    <property type="entry name" value="RIGHT ORIGIN-BINDING PROTEIN"/>
    <property type="match status" value="1"/>
</dbReference>
<evidence type="ECO:0000256" key="3">
    <source>
        <dbReference type="ARBA" id="ARBA00023163"/>
    </source>
</evidence>
<dbReference type="PRINTS" id="PR00032">
    <property type="entry name" value="HTHARAC"/>
</dbReference>
<reference evidence="5 6" key="1">
    <citation type="submission" date="2016-11" db="EMBL/GenBank/DDBJ databases">
        <authorList>
            <person name="Jaros S."/>
            <person name="Januszkiewicz K."/>
            <person name="Wedrychowicz H."/>
        </authorList>
    </citation>
    <scope>NUCLEOTIDE SEQUENCE [LARGE SCALE GENOMIC DNA]</scope>
    <source>
        <strain evidence="5 6">DSM 15930</strain>
    </source>
</reference>
<dbReference type="Pfam" id="PF12833">
    <property type="entry name" value="HTH_18"/>
    <property type="match status" value="1"/>
</dbReference>
<dbReference type="GO" id="GO:0043565">
    <property type="term" value="F:sequence-specific DNA binding"/>
    <property type="evidence" value="ECO:0007669"/>
    <property type="project" value="InterPro"/>
</dbReference>
<dbReference type="Proteomes" id="UP000184038">
    <property type="component" value="Unassembled WGS sequence"/>
</dbReference>
<evidence type="ECO:0000256" key="1">
    <source>
        <dbReference type="ARBA" id="ARBA00023015"/>
    </source>
</evidence>
<keyword evidence="2" id="KW-0238">DNA-binding</keyword>
<dbReference type="OrthoDB" id="9801123at2"/>
<name>A0A1M7L6P7_9FIRM</name>
<evidence type="ECO:0000259" key="4">
    <source>
        <dbReference type="PROSITE" id="PS01124"/>
    </source>
</evidence>
<dbReference type="InterPro" id="IPR011256">
    <property type="entry name" value="Reg_factor_effector_dom_sf"/>
</dbReference>
<dbReference type="PANTHER" id="PTHR47504">
    <property type="entry name" value="RIGHT ORIGIN-BINDING PROTEIN"/>
    <property type="match status" value="1"/>
</dbReference>
<dbReference type="Gene3D" id="1.10.10.60">
    <property type="entry name" value="Homeodomain-like"/>
    <property type="match status" value="2"/>
</dbReference>
<keyword evidence="1" id="KW-0805">Transcription regulation</keyword>
<gene>
    <name evidence="5" type="ORF">SAMN02746066_03099</name>
</gene>
<dbReference type="STRING" id="1120996.SAMN02746066_03099"/>
<dbReference type="InterPro" id="IPR020449">
    <property type="entry name" value="Tscrpt_reg_AraC-type_HTH"/>
</dbReference>
<evidence type="ECO:0000256" key="2">
    <source>
        <dbReference type="ARBA" id="ARBA00023125"/>
    </source>
</evidence>
<feature type="domain" description="HTH araC/xylS-type" evidence="4">
    <location>
        <begin position="8"/>
        <end position="106"/>
    </location>
</feature>
<keyword evidence="6" id="KW-1185">Reference proteome</keyword>
<dbReference type="SMART" id="SM00342">
    <property type="entry name" value="HTH_ARAC"/>
    <property type="match status" value="1"/>
</dbReference>
<dbReference type="InterPro" id="IPR010499">
    <property type="entry name" value="AraC_E-bd"/>
</dbReference>
<dbReference type="InterPro" id="IPR009057">
    <property type="entry name" value="Homeodomain-like_sf"/>
</dbReference>
<dbReference type="SUPFAM" id="SSF55136">
    <property type="entry name" value="Probable bacterial effector-binding domain"/>
    <property type="match status" value="1"/>
</dbReference>
<keyword evidence="3" id="KW-0804">Transcription</keyword>
<dbReference type="InterPro" id="IPR050959">
    <property type="entry name" value="MarA-like"/>
</dbReference>
<accession>A0A1M7L6P7</accession>
<protein>
    <submittedName>
        <fullName evidence="5">AraC family transcriptional regulator</fullName>
    </submittedName>
</protein>
<dbReference type="SMART" id="SM00871">
    <property type="entry name" value="AraC_E_bind"/>
    <property type="match status" value="1"/>
</dbReference>
<dbReference type="EMBL" id="FRCP01000015">
    <property type="protein sequence ID" value="SHM73432.1"/>
    <property type="molecule type" value="Genomic_DNA"/>
</dbReference>
<dbReference type="RefSeq" id="WP_073289306.1">
    <property type="nucleotide sequence ID" value="NZ_FRCP01000015.1"/>
</dbReference>
<dbReference type="SUPFAM" id="SSF46689">
    <property type="entry name" value="Homeodomain-like"/>
    <property type="match status" value="2"/>
</dbReference>
<dbReference type="PROSITE" id="PS00041">
    <property type="entry name" value="HTH_ARAC_FAMILY_1"/>
    <property type="match status" value="1"/>
</dbReference>
<organism evidence="5 6">
    <name type="scientific">Anaerosporobacter mobilis DSM 15930</name>
    <dbReference type="NCBI Taxonomy" id="1120996"/>
    <lineage>
        <taxon>Bacteria</taxon>
        <taxon>Bacillati</taxon>
        <taxon>Bacillota</taxon>
        <taxon>Clostridia</taxon>
        <taxon>Lachnospirales</taxon>
        <taxon>Lachnospiraceae</taxon>
        <taxon>Anaerosporobacter</taxon>
    </lineage>
</organism>
<dbReference type="Pfam" id="PF06445">
    <property type="entry name" value="GyrI-like"/>
    <property type="match status" value="1"/>
</dbReference>